<dbReference type="Proteomes" id="UP001595904">
    <property type="component" value="Unassembled WGS sequence"/>
</dbReference>
<proteinExistence type="predicted"/>
<keyword evidence="4" id="KW-1185">Reference proteome</keyword>
<evidence type="ECO:0000313" key="3">
    <source>
        <dbReference type="EMBL" id="MFC4312724.1"/>
    </source>
</evidence>
<dbReference type="EMBL" id="JBHSDU010000014">
    <property type="protein sequence ID" value="MFC4312724.1"/>
    <property type="molecule type" value="Genomic_DNA"/>
</dbReference>
<evidence type="ECO:0000313" key="4">
    <source>
        <dbReference type="Proteomes" id="UP001595904"/>
    </source>
</evidence>
<organism evidence="3 4">
    <name type="scientific">Steroidobacter flavus</name>
    <dbReference type="NCBI Taxonomy" id="1842136"/>
    <lineage>
        <taxon>Bacteria</taxon>
        <taxon>Pseudomonadati</taxon>
        <taxon>Pseudomonadota</taxon>
        <taxon>Gammaproteobacteria</taxon>
        <taxon>Steroidobacterales</taxon>
        <taxon>Steroidobacteraceae</taxon>
        <taxon>Steroidobacter</taxon>
    </lineage>
</organism>
<dbReference type="RefSeq" id="WP_380602359.1">
    <property type="nucleotide sequence ID" value="NZ_JBHSDU010000014.1"/>
</dbReference>
<keyword evidence="3" id="KW-0378">Hydrolase</keyword>
<keyword evidence="1" id="KW-0732">Signal</keyword>
<dbReference type="PANTHER" id="PTHR43283">
    <property type="entry name" value="BETA-LACTAMASE-RELATED"/>
    <property type="match status" value="1"/>
</dbReference>
<dbReference type="Pfam" id="PF00144">
    <property type="entry name" value="Beta-lactamase"/>
    <property type="match status" value="1"/>
</dbReference>
<gene>
    <name evidence="3" type="ORF">ACFPN2_26805</name>
</gene>
<dbReference type="InterPro" id="IPR012338">
    <property type="entry name" value="Beta-lactam/transpept-like"/>
</dbReference>
<dbReference type="InterPro" id="IPR050789">
    <property type="entry name" value="Diverse_Enzym_Activities"/>
</dbReference>
<dbReference type="InterPro" id="IPR001466">
    <property type="entry name" value="Beta-lactam-related"/>
</dbReference>
<dbReference type="GO" id="GO:0016787">
    <property type="term" value="F:hydrolase activity"/>
    <property type="evidence" value="ECO:0007669"/>
    <property type="project" value="UniProtKB-KW"/>
</dbReference>
<feature type="signal peptide" evidence="1">
    <location>
        <begin position="1"/>
        <end position="24"/>
    </location>
</feature>
<accession>A0ABV8SYQ9</accession>
<dbReference type="Gene3D" id="3.40.710.10">
    <property type="entry name" value="DD-peptidase/beta-lactamase superfamily"/>
    <property type="match status" value="1"/>
</dbReference>
<dbReference type="PANTHER" id="PTHR43283:SF7">
    <property type="entry name" value="BETA-LACTAMASE-RELATED DOMAIN-CONTAINING PROTEIN"/>
    <property type="match status" value="1"/>
</dbReference>
<dbReference type="SUPFAM" id="SSF56601">
    <property type="entry name" value="beta-lactamase/transpeptidase-like"/>
    <property type="match status" value="1"/>
</dbReference>
<dbReference type="PROSITE" id="PS51257">
    <property type="entry name" value="PROKAR_LIPOPROTEIN"/>
    <property type="match status" value="1"/>
</dbReference>
<dbReference type="EC" id="3.-.-.-" evidence="3"/>
<reference evidence="4" key="1">
    <citation type="journal article" date="2019" name="Int. J. Syst. Evol. Microbiol.">
        <title>The Global Catalogue of Microorganisms (GCM) 10K type strain sequencing project: providing services to taxonomists for standard genome sequencing and annotation.</title>
        <authorList>
            <consortium name="The Broad Institute Genomics Platform"/>
            <consortium name="The Broad Institute Genome Sequencing Center for Infectious Disease"/>
            <person name="Wu L."/>
            <person name="Ma J."/>
        </authorList>
    </citation>
    <scope>NUCLEOTIDE SEQUENCE [LARGE SCALE GENOMIC DNA]</scope>
    <source>
        <strain evidence="4">CGMCC 1.10759</strain>
    </source>
</reference>
<evidence type="ECO:0000259" key="2">
    <source>
        <dbReference type="Pfam" id="PF00144"/>
    </source>
</evidence>
<name>A0ABV8SYQ9_9GAMM</name>
<feature type="domain" description="Beta-lactamase-related" evidence="2">
    <location>
        <begin position="55"/>
        <end position="309"/>
    </location>
</feature>
<sequence length="506" mass="55731">MKITRRSFNSLLLGSAAASASGCASVVPARELGVDSRAVLAFLDEAAAQEIELHSLMLYRHGALAVEGGWWPYRSDRLHMQHSLTKSVTACGVGLAIAEGRFGLEDKVAAFFEDELPANAAPALSQLTVRDLLTMQTGHGEGVSGSVWRQITSSWVTEFFKLPLVHEPGTTFVYNSASSFMLSALITRTTGQSLRDYLQPRLFAPLGMQNLLWDLGPGGINPGGNGLSWTALDTLKLGRLHLQNGQWQGRQILPASWVSEATRAQAHNGRYGYHWWLGPGHGIYYAAGLFGQFCFVFPEHDAVLACTAGTTDEKLRDAVWRYFPAAFESARGGDGELADRCRKLRLLTPLTLTRSPKSKEISGRKFDMQPNEDRVVSVQFDFTSERCVFSMQDARGTHRIAVGLRDWIETDTTMTGGKLHHQYEPDKLRVLAGGRWLDERTFEMTWQFVETAFRDTVICRFDGDALTLDRSVNVNSAATSRPTLHGAVHALSSEVDVARAASSAHP</sequence>
<feature type="chain" id="PRO_5045495648" evidence="1">
    <location>
        <begin position="25"/>
        <end position="506"/>
    </location>
</feature>
<evidence type="ECO:0000256" key="1">
    <source>
        <dbReference type="SAM" id="SignalP"/>
    </source>
</evidence>
<comment type="caution">
    <text evidence="3">The sequence shown here is derived from an EMBL/GenBank/DDBJ whole genome shotgun (WGS) entry which is preliminary data.</text>
</comment>
<protein>
    <submittedName>
        <fullName evidence="3">Serine hydrolase domain-containing protein</fullName>
        <ecNumber evidence="3">3.-.-.-</ecNumber>
    </submittedName>
</protein>